<dbReference type="GO" id="GO:0007162">
    <property type="term" value="P:negative regulation of cell adhesion"/>
    <property type="evidence" value="ECO:0007669"/>
    <property type="project" value="TreeGrafter"/>
</dbReference>
<dbReference type="EC" id="2.7.10.1" evidence="3"/>
<dbReference type="CDD" id="cd00192">
    <property type="entry name" value="PTKc"/>
    <property type="match status" value="1"/>
</dbReference>
<dbReference type="PROSITE" id="PS00107">
    <property type="entry name" value="PROTEIN_KINASE_ATP"/>
    <property type="match status" value="1"/>
</dbReference>
<feature type="compositionally biased region" description="Polar residues" evidence="27">
    <location>
        <begin position="1303"/>
        <end position="1314"/>
    </location>
</feature>
<dbReference type="GO" id="GO:0004714">
    <property type="term" value="F:transmembrane receptor protein tyrosine kinase activity"/>
    <property type="evidence" value="ECO:0007669"/>
    <property type="project" value="UniProtKB-EC"/>
</dbReference>
<dbReference type="FunFam" id="1.10.510.10:FF:000554">
    <property type="entry name" value="Predicted protein"/>
    <property type="match status" value="1"/>
</dbReference>
<dbReference type="SMART" id="SM00429">
    <property type="entry name" value="IPT"/>
    <property type="match status" value="3"/>
</dbReference>
<evidence type="ECO:0000256" key="10">
    <source>
        <dbReference type="ARBA" id="ARBA00022737"/>
    </source>
</evidence>
<dbReference type="FunFam" id="2.60.40.10:FF:000868">
    <property type="entry name" value="Plexin D1"/>
    <property type="match status" value="1"/>
</dbReference>
<dbReference type="Gene3D" id="2.130.10.10">
    <property type="entry name" value="YVTN repeat-like/Quinoprotein amine dehydrogenase"/>
    <property type="match status" value="1"/>
</dbReference>
<dbReference type="GO" id="GO:0017154">
    <property type="term" value="F:semaphorin receptor activity"/>
    <property type="evidence" value="ECO:0007669"/>
    <property type="project" value="InterPro"/>
</dbReference>
<dbReference type="SMART" id="SM00423">
    <property type="entry name" value="PSI"/>
    <property type="match status" value="3"/>
</dbReference>
<keyword evidence="20" id="KW-0325">Glycoprotein</keyword>
<evidence type="ECO:0000256" key="24">
    <source>
        <dbReference type="ARBA" id="ARBA00033136"/>
    </source>
</evidence>
<dbReference type="InterPro" id="IPR041362">
    <property type="entry name" value="TIG2_plexin"/>
</dbReference>
<feature type="transmembrane region" description="Helical" evidence="28">
    <location>
        <begin position="895"/>
        <end position="919"/>
    </location>
</feature>
<dbReference type="InterPro" id="IPR008266">
    <property type="entry name" value="Tyr_kinase_AS"/>
</dbReference>
<dbReference type="Gene3D" id="2.60.40.10">
    <property type="entry name" value="Immunoglobulins"/>
    <property type="match status" value="4"/>
</dbReference>
<evidence type="ECO:0000256" key="14">
    <source>
        <dbReference type="ARBA" id="ARBA00022843"/>
    </source>
</evidence>
<dbReference type="Pfam" id="PF18020">
    <property type="entry name" value="TIG_2"/>
    <property type="match status" value="1"/>
</dbReference>
<keyword evidence="32" id="KW-1185">Reference proteome</keyword>
<dbReference type="InterPro" id="IPR041019">
    <property type="entry name" value="TIG1_plexin"/>
</dbReference>
<evidence type="ECO:0000256" key="25">
    <source>
        <dbReference type="PROSITE-ProRule" id="PRU00352"/>
    </source>
</evidence>
<organism evidence="31 32">
    <name type="scientific">Patiria miniata</name>
    <name type="common">Bat star</name>
    <name type="synonym">Asterina miniata</name>
    <dbReference type="NCBI Taxonomy" id="46514"/>
    <lineage>
        <taxon>Eukaryota</taxon>
        <taxon>Metazoa</taxon>
        <taxon>Echinodermata</taxon>
        <taxon>Eleutherozoa</taxon>
        <taxon>Asterozoa</taxon>
        <taxon>Asteroidea</taxon>
        <taxon>Valvatacea</taxon>
        <taxon>Valvatida</taxon>
        <taxon>Asterinidae</taxon>
        <taxon>Patiria</taxon>
    </lineage>
</organism>
<dbReference type="SUPFAM" id="SSF56112">
    <property type="entry name" value="Protein kinase-like (PK-like)"/>
    <property type="match status" value="1"/>
</dbReference>
<keyword evidence="17" id="KW-0829">Tyrosine-protein kinase</keyword>
<accession>A0A913ZQR6</accession>
<dbReference type="OrthoDB" id="125363at2759"/>
<dbReference type="PRINTS" id="PR00109">
    <property type="entry name" value="TYRKINASE"/>
</dbReference>
<dbReference type="FunFam" id="2.60.40.10:FF:000131">
    <property type="entry name" value="Plexin A2"/>
    <property type="match status" value="1"/>
</dbReference>
<evidence type="ECO:0000256" key="8">
    <source>
        <dbReference type="ARBA" id="ARBA00022692"/>
    </source>
</evidence>
<dbReference type="GO" id="GO:0050772">
    <property type="term" value="P:positive regulation of axonogenesis"/>
    <property type="evidence" value="ECO:0007669"/>
    <property type="project" value="TreeGrafter"/>
</dbReference>
<evidence type="ECO:0000256" key="21">
    <source>
        <dbReference type="ARBA" id="ARBA00030820"/>
    </source>
</evidence>
<dbReference type="Gene3D" id="1.10.510.10">
    <property type="entry name" value="Transferase(Phosphotransferase) domain 1"/>
    <property type="match status" value="1"/>
</dbReference>
<keyword evidence="6" id="KW-0597">Phosphoprotein</keyword>
<feature type="domain" description="Sema" evidence="30">
    <location>
        <begin position="1"/>
        <end position="151"/>
    </location>
</feature>
<evidence type="ECO:0000256" key="19">
    <source>
        <dbReference type="ARBA" id="ARBA00023170"/>
    </source>
</evidence>
<sequence>MTDILAAFREAVRGCIQDGNTYSVEYLNSFCSFFRIPILDRYLCKSHTVNGGISLFRYAKGIDPVPSTAILELPGTLMSSITTTLGVNHTIALIGTSAGDLLKVHVESSTTGRLYERVSVDASPVLRDIHVDSETHELILLTEQKLVKLGVDDCSQYTTCAACIGTKAGQDGDPYCGWCSLERKCTRYCECPLPDVSTRWLAYDAEQCLEITSVEASLPITKTEWQMSMTIQQLPDLSPGQSYQCHFGSYASPAIVTEDSLTCTTPPSGRIPPIEKGSDAVSVELSVYSTETSVNFLSLPFHFYECSSHTSCVSCVGSRWACDWCVFEDRCTHESSTCRRGNEIIITGDKNSRVSTAKGATFCPQLQAQGGEVLIPVGVSRSVTLSTENLPDPAQVSSYRCLLHVEGNDILADAERSGETITCKDRAYSFSGGAREVHALLIMEWTDNLNVHHLLDDVYSYTVTLYNCTIVGRACSRCVAARPALSCVWCGNTCSYDTQCSAPRIVTLNNGLNCPDPVLTEVHPASGPIEGNTVITLSGTDLGRRFGDVKSTVGGQVCDIVGLESNYSIGERLSCLVRSHSEGPALIALTVTGADGSLQYSSSSLNFIYADPRISNFSPTIGPEAGGTLVTVSGTALQAGRNIEAYFGDKPCVVISVRDDGIQCLTPPSVAGTIDILRLSFDGANRTSTSRFFFASDPVIRKVSPLTSIEAGGRNLTVTGKDFHIIETPKIVAYCLIENTLLQFKEKCRTNSDTSMACPTPDVRPYRCNEVPFGFVMDGVTQLLTWSESKRVTLEYFQDPVYFQFDEEGFVANGNLLELTGKRINYAITAKEINVYVGNGLCEVTYISGTILQCTLPKVQPTSLDESGDLTAVVQHNNLVFELGKVIYGRPANHIIAIAVPSVIIPFSLAIVLAASLMYCKQMRRKRTYEQRVLNTLLEVHLEISANVSHGRSERSQIPSHRRSAAKHKRIAMNNRVSFVPRDIHIEFSQLEFGETLGQGAFGRVLQATLRDPAKEDQLVAVKTVQDTSDPKLVVRFLDEGFIMTRFDHVNVMGLLGLTFDTDNNPLLVLPFMANGDLKKFMIKKKKSMPTSLLLRFASHVALGMSYLAQHKFVHRDLAARNCMVDGDLLVKIADFGLSRDVQESDYYTSGDAQAKLPIKWMAPESMERRVYNARTDAWSYGVVLWEIFSRGERPYPGVANKDVFDILRSGQRMDAPKDCPPQVYRIMERCWQDNPKSRCTFSQIVNELDDLLARRRAHDTWTGVGGQGPGEHGEASGAQDDSYLVPIQMETSFGVDGPCTDVGTSEDSATATNGARPDYVNKSVFR</sequence>
<keyword evidence="5" id="KW-1003">Cell membrane</keyword>
<dbReference type="Pfam" id="PF07714">
    <property type="entry name" value="PK_Tyr_Ser-Thr"/>
    <property type="match status" value="1"/>
</dbReference>
<comment type="caution">
    <text evidence="25">Lacks conserved residue(s) required for the propagation of feature annotation.</text>
</comment>
<dbReference type="InterPro" id="IPR013783">
    <property type="entry name" value="Ig-like_fold"/>
</dbReference>
<keyword evidence="19" id="KW-0675">Receptor</keyword>
<feature type="region of interest" description="Disordered" evidence="27">
    <location>
        <begin position="1302"/>
        <end position="1327"/>
    </location>
</feature>
<dbReference type="InterPro" id="IPR011009">
    <property type="entry name" value="Kinase-like_dom_sf"/>
</dbReference>
<protein>
    <recommendedName>
        <fullName evidence="4">Hepatocyte growth factor receptor</fullName>
        <ecNumber evidence="3">2.7.10.1</ecNumber>
    </recommendedName>
    <alternativeName>
        <fullName evidence="24">HGF/SF receptor</fullName>
    </alternativeName>
    <alternativeName>
        <fullName evidence="23">Proto-oncogene c-Met</fullName>
    </alternativeName>
    <alternativeName>
        <fullName evidence="21">Scatter factor receptor</fullName>
    </alternativeName>
    <alternativeName>
        <fullName evidence="22">Tyrosine-protein kinase Met</fullName>
    </alternativeName>
</protein>
<proteinExistence type="inferred from homology"/>
<evidence type="ECO:0000259" key="30">
    <source>
        <dbReference type="PROSITE" id="PS51004"/>
    </source>
</evidence>
<evidence type="ECO:0000256" key="26">
    <source>
        <dbReference type="PROSITE-ProRule" id="PRU10141"/>
    </source>
</evidence>
<dbReference type="Proteomes" id="UP000887568">
    <property type="component" value="Unplaced"/>
</dbReference>
<keyword evidence="18" id="KW-1015">Disulfide bond</keyword>
<dbReference type="PANTHER" id="PTHR22625:SF44">
    <property type="entry name" value="PLEXIN-B"/>
    <property type="match status" value="1"/>
</dbReference>
<keyword evidence="7" id="KW-0808">Transferase</keyword>
<dbReference type="PANTHER" id="PTHR22625">
    <property type="entry name" value="PLEXIN"/>
    <property type="match status" value="1"/>
</dbReference>
<dbReference type="PROSITE" id="PS00109">
    <property type="entry name" value="PROTEIN_KINASE_TYR"/>
    <property type="match status" value="1"/>
</dbReference>
<dbReference type="InterPro" id="IPR031148">
    <property type="entry name" value="Plexin"/>
</dbReference>
<dbReference type="Pfam" id="PF01833">
    <property type="entry name" value="TIG"/>
    <property type="match status" value="4"/>
</dbReference>
<dbReference type="InterPro" id="IPR036352">
    <property type="entry name" value="Semap_dom_sf"/>
</dbReference>
<keyword evidence="10" id="KW-0677">Repeat</keyword>
<dbReference type="GO" id="GO:0030334">
    <property type="term" value="P:regulation of cell migration"/>
    <property type="evidence" value="ECO:0007669"/>
    <property type="project" value="TreeGrafter"/>
</dbReference>
<keyword evidence="12" id="KW-0418">Kinase</keyword>
<keyword evidence="9" id="KW-0732">Signal</keyword>
<dbReference type="InterPro" id="IPR015943">
    <property type="entry name" value="WD40/YVTN_repeat-like_dom_sf"/>
</dbReference>
<dbReference type="RefSeq" id="XP_038054123.1">
    <property type="nucleotide sequence ID" value="XM_038198195.1"/>
</dbReference>
<dbReference type="GO" id="GO:0008360">
    <property type="term" value="P:regulation of cell shape"/>
    <property type="evidence" value="ECO:0007669"/>
    <property type="project" value="TreeGrafter"/>
</dbReference>
<dbReference type="InterPro" id="IPR001245">
    <property type="entry name" value="Ser-Thr/Tyr_kinase_cat_dom"/>
</dbReference>
<evidence type="ECO:0000256" key="6">
    <source>
        <dbReference type="ARBA" id="ARBA00022553"/>
    </source>
</evidence>
<evidence type="ECO:0000256" key="18">
    <source>
        <dbReference type="ARBA" id="ARBA00023157"/>
    </source>
</evidence>
<evidence type="ECO:0000256" key="3">
    <source>
        <dbReference type="ARBA" id="ARBA00011902"/>
    </source>
</evidence>
<keyword evidence="11 26" id="KW-0547">Nucleotide-binding</keyword>
<dbReference type="InterPro" id="IPR014756">
    <property type="entry name" value="Ig_E-set"/>
</dbReference>
<evidence type="ECO:0000256" key="22">
    <source>
        <dbReference type="ARBA" id="ARBA00033031"/>
    </source>
</evidence>
<comment type="subcellular location">
    <subcellularLocation>
        <location evidence="1">Cell membrane</location>
        <topology evidence="1">Single-pass type I membrane protein</topology>
    </subcellularLocation>
</comment>
<feature type="binding site" evidence="26">
    <location>
        <position position="1023"/>
    </location>
    <ligand>
        <name>ATP</name>
        <dbReference type="ChEBI" id="CHEBI:30616"/>
    </ligand>
</feature>
<evidence type="ECO:0000256" key="15">
    <source>
        <dbReference type="ARBA" id="ARBA00022989"/>
    </source>
</evidence>
<dbReference type="OMA" id="TRWLAYD"/>
<keyword evidence="15 28" id="KW-1133">Transmembrane helix</keyword>
<evidence type="ECO:0000259" key="29">
    <source>
        <dbReference type="PROSITE" id="PS50011"/>
    </source>
</evidence>
<reference evidence="31" key="1">
    <citation type="submission" date="2022-11" db="UniProtKB">
        <authorList>
            <consortium name="EnsemblMetazoa"/>
        </authorList>
    </citation>
    <scope>IDENTIFICATION</scope>
</reference>
<dbReference type="GO" id="GO:0005524">
    <property type="term" value="F:ATP binding"/>
    <property type="evidence" value="ECO:0007669"/>
    <property type="project" value="UniProtKB-UniRule"/>
</dbReference>
<dbReference type="PROSITE" id="PS50011">
    <property type="entry name" value="PROTEIN_KINASE_DOM"/>
    <property type="match status" value="1"/>
</dbReference>
<evidence type="ECO:0000256" key="11">
    <source>
        <dbReference type="ARBA" id="ARBA00022741"/>
    </source>
</evidence>
<keyword evidence="13 26" id="KW-0067">ATP-binding</keyword>
<evidence type="ECO:0000256" key="7">
    <source>
        <dbReference type="ARBA" id="ARBA00022679"/>
    </source>
</evidence>
<dbReference type="InterPro" id="IPR002909">
    <property type="entry name" value="IPT_dom"/>
</dbReference>
<dbReference type="SUPFAM" id="SSF81296">
    <property type="entry name" value="E set domains"/>
    <property type="match status" value="3"/>
</dbReference>
<keyword evidence="16 28" id="KW-0472">Membrane</keyword>
<dbReference type="Pfam" id="PF01437">
    <property type="entry name" value="PSI"/>
    <property type="match status" value="1"/>
</dbReference>
<evidence type="ECO:0000256" key="28">
    <source>
        <dbReference type="SAM" id="Phobius"/>
    </source>
</evidence>
<dbReference type="SUPFAM" id="SSF103575">
    <property type="entry name" value="Plexin repeat"/>
    <property type="match status" value="1"/>
</dbReference>
<dbReference type="SMART" id="SM00219">
    <property type="entry name" value="TyrKc"/>
    <property type="match status" value="1"/>
</dbReference>
<evidence type="ECO:0000256" key="2">
    <source>
        <dbReference type="ARBA" id="ARBA00010297"/>
    </source>
</evidence>
<feature type="transmembrane region" description="Helical" evidence="28">
    <location>
        <begin position="1089"/>
        <end position="1109"/>
    </location>
</feature>
<evidence type="ECO:0000256" key="16">
    <source>
        <dbReference type="ARBA" id="ARBA00023136"/>
    </source>
</evidence>
<evidence type="ECO:0000256" key="4">
    <source>
        <dbReference type="ARBA" id="ARBA00019839"/>
    </source>
</evidence>
<dbReference type="Gene3D" id="3.30.200.20">
    <property type="entry name" value="Phosphorylase Kinase, domain 1"/>
    <property type="match status" value="1"/>
</dbReference>
<evidence type="ECO:0000256" key="13">
    <source>
        <dbReference type="ARBA" id="ARBA00022840"/>
    </source>
</evidence>
<evidence type="ECO:0000256" key="12">
    <source>
        <dbReference type="ARBA" id="ARBA00022777"/>
    </source>
</evidence>
<evidence type="ECO:0000313" key="32">
    <source>
        <dbReference type="Proteomes" id="UP000887568"/>
    </source>
</evidence>
<dbReference type="InterPro" id="IPR002165">
    <property type="entry name" value="Plexin_repeat"/>
</dbReference>
<evidence type="ECO:0000313" key="31">
    <source>
        <dbReference type="EnsemblMetazoa" id="XP_038054123.1"/>
    </source>
</evidence>
<dbReference type="PROSITE" id="PS51004">
    <property type="entry name" value="SEMA"/>
    <property type="match status" value="1"/>
</dbReference>
<dbReference type="Pfam" id="PF17960">
    <property type="entry name" value="TIG_plexin"/>
    <property type="match status" value="1"/>
</dbReference>
<dbReference type="GO" id="GO:0005886">
    <property type="term" value="C:plasma membrane"/>
    <property type="evidence" value="ECO:0007669"/>
    <property type="project" value="UniProtKB-SubCell"/>
</dbReference>
<dbReference type="EnsemblMetazoa" id="XM_038198195.1">
    <property type="protein sequence ID" value="XP_038054123.1"/>
    <property type="gene ID" value="LOC119726486"/>
</dbReference>
<evidence type="ECO:0000256" key="17">
    <source>
        <dbReference type="ARBA" id="ARBA00023137"/>
    </source>
</evidence>
<evidence type="ECO:0000256" key="9">
    <source>
        <dbReference type="ARBA" id="ARBA00022729"/>
    </source>
</evidence>
<evidence type="ECO:0000256" key="5">
    <source>
        <dbReference type="ARBA" id="ARBA00022475"/>
    </source>
</evidence>
<keyword evidence="8 28" id="KW-0812">Transmembrane</keyword>
<dbReference type="InterPro" id="IPR000719">
    <property type="entry name" value="Prot_kinase_dom"/>
</dbReference>
<evidence type="ECO:0000256" key="1">
    <source>
        <dbReference type="ARBA" id="ARBA00004251"/>
    </source>
</evidence>
<name>A0A913ZQR6_PATMI</name>
<dbReference type="InterPro" id="IPR020635">
    <property type="entry name" value="Tyr_kinase_cat_dom"/>
</dbReference>
<keyword evidence="14" id="KW-0832">Ubl conjugation</keyword>
<dbReference type="GeneID" id="119726486"/>
<dbReference type="InterPro" id="IPR017441">
    <property type="entry name" value="Protein_kinase_ATP_BS"/>
</dbReference>
<evidence type="ECO:0000256" key="23">
    <source>
        <dbReference type="ARBA" id="ARBA00033117"/>
    </source>
</evidence>
<dbReference type="GO" id="GO:0002116">
    <property type="term" value="C:semaphorin receptor complex"/>
    <property type="evidence" value="ECO:0007669"/>
    <property type="project" value="TreeGrafter"/>
</dbReference>
<evidence type="ECO:0000256" key="20">
    <source>
        <dbReference type="ARBA" id="ARBA00023180"/>
    </source>
</evidence>
<dbReference type="SUPFAM" id="SSF101912">
    <property type="entry name" value="Sema domain"/>
    <property type="match status" value="1"/>
</dbReference>
<evidence type="ECO:0000256" key="27">
    <source>
        <dbReference type="SAM" id="MobiDB-lite"/>
    </source>
</evidence>
<dbReference type="InterPro" id="IPR001627">
    <property type="entry name" value="Semap_dom"/>
</dbReference>
<feature type="domain" description="Protein kinase" evidence="29">
    <location>
        <begin position="991"/>
        <end position="1253"/>
    </location>
</feature>
<comment type="similarity">
    <text evidence="2">Belongs to the plexin family.</text>
</comment>
<dbReference type="Pfam" id="PF24479">
    <property type="entry name" value="PSI_PlexinA-B"/>
    <property type="match status" value="1"/>
</dbReference>
<dbReference type="InterPro" id="IPR016201">
    <property type="entry name" value="PSI"/>
</dbReference>